<dbReference type="GO" id="GO:0004497">
    <property type="term" value="F:monooxygenase activity"/>
    <property type="evidence" value="ECO:0007669"/>
    <property type="project" value="UniProtKB-KW"/>
</dbReference>
<keyword evidence="2" id="KW-0503">Monooxygenase</keyword>
<proteinExistence type="predicted"/>
<sequence>MALYRVDKFSVPQAAREEFLQRICDTHQVLRRQPGFIRDVLLEQVEGPGRFNIVTIAEWESQEAIDAARTVVMEAHAKSGFSPQETMARLGVEADIANYRPVDVK</sequence>
<dbReference type="SUPFAM" id="SSF54909">
    <property type="entry name" value="Dimeric alpha+beta barrel"/>
    <property type="match status" value="1"/>
</dbReference>
<dbReference type="OrthoDB" id="4476670at2"/>
<dbReference type="InterPro" id="IPR011008">
    <property type="entry name" value="Dimeric_a/b-barrel"/>
</dbReference>
<evidence type="ECO:0000313" key="2">
    <source>
        <dbReference type="EMBL" id="ALT00396.1"/>
    </source>
</evidence>
<keyword evidence="3" id="KW-1185">Reference proteome</keyword>
<evidence type="ECO:0000313" key="3">
    <source>
        <dbReference type="Proteomes" id="UP000068447"/>
    </source>
</evidence>
<protein>
    <submittedName>
        <fullName evidence="2">Antibiotic biosynthesis monooxygenase</fullName>
    </submittedName>
</protein>
<dbReference type="STRING" id="1526571.AT746_08295"/>
<dbReference type="Proteomes" id="UP000068447">
    <property type="component" value="Chromosome"/>
</dbReference>
<gene>
    <name evidence="2" type="ORF">AT746_08295</name>
</gene>
<reference evidence="2 3" key="1">
    <citation type="submission" date="2015-12" db="EMBL/GenBank/DDBJ databases">
        <title>Complete genome of Lacimicrobium alkaliphilum KCTC 32984.</title>
        <authorList>
            <person name="Kim S.-G."/>
            <person name="Lee Y.-J."/>
        </authorList>
    </citation>
    <scope>NUCLEOTIDE SEQUENCE [LARGE SCALE GENOMIC DNA]</scope>
    <source>
        <strain evidence="2 3">YelD216</strain>
    </source>
</reference>
<dbReference type="Pfam" id="PF03992">
    <property type="entry name" value="ABM"/>
    <property type="match status" value="1"/>
</dbReference>
<organism evidence="2 3">
    <name type="scientific">Lacimicrobium alkaliphilum</name>
    <dbReference type="NCBI Taxonomy" id="1526571"/>
    <lineage>
        <taxon>Bacteria</taxon>
        <taxon>Pseudomonadati</taxon>
        <taxon>Pseudomonadota</taxon>
        <taxon>Gammaproteobacteria</taxon>
        <taxon>Alteromonadales</taxon>
        <taxon>Alteromonadaceae</taxon>
        <taxon>Lacimicrobium</taxon>
    </lineage>
</organism>
<dbReference type="AlphaFoldDB" id="A0A0U2QRE8"/>
<name>A0A0U2QRE8_9ALTE</name>
<accession>A0A0U2QRE8</accession>
<dbReference type="KEGG" id="lal:AT746_08295"/>
<feature type="domain" description="ABM" evidence="1">
    <location>
        <begin position="6"/>
        <end position="69"/>
    </location>
</feature>
<keyword evidence="2" id="KW-0560">Oxidoreductase</keyword>
<evidence type="ECO:0000259" key="1">
    <source>
        <dbReference type="Pfam" id="PF03992"/>
    </source>
</evidence>
<dbReference type="Gene3D" id="3.30.70.100">
    <property type="match status" value="1"/>
</dbReference>
<dbReference type="InterPro" id="IPR007138">
    <property type="entry name" value="ABM_dom"/>
</dbReference>
<dbReference type="EMBL" id="CP013650">
    <property type="protein sequence ID" value="ALT00396.1"/>
    <property type="molecule type" value="Genomic_DNA"/>
</dbReference>